<feature type="transmembrane region" description="Helical" evidence="1">
    <location>
        <begin position="461"/>
        <end position="483"/>
    </location>
</feature>
<gene>
    <name evidence="2" type="ORF">L0M17_01790</name>
</gene>
<feature type="transmembrane region" description="Helical" evidence="1">
    <location>
        <begin position="293"/>
        <end position="313"/>
    </location>
</feature>
<feature type="transmembrane region" description="Helical" evidence="1">
    <location>
        <begin position="375"/>
        <end position="396"/>
    </location>
</feature>
<comment type="caution">
    <text evidence="2">The sequence shown here is derived from an EMBL/GenBank/DDBJ whole genome shotgun (WGS) entry which is preliminary data.</text>
</comment>
<proteinExistence type="predicted"/>
<feature type="transmembrane region" description="Helical" evidence="1">
    <location>
        <begin position="120"/>
        <end position="145"/>
    </location>
</feature>
<reference evidence="2 3" key="1">
    <citation type="submission" date="2022-03" db="EMBL/GenBank/DDBJ databases">
        <title>Sinomonas sp. isolated from a soil.</title>
        <authorList>
            <person name="Han J."/>
            <person name="Kim D.-U."/>
        </authorList>
    </citation>
    <scope>NUCLEOTIDE SEQUENCE [LARGE SCALE GENOMIC DNA]</scope>
    <source>
        <strain evidence="2 3">5-5</strain>
    </source>
</reference>
<feature type="transmembrane region" description="Helical" evidence="1">
    <location>
        <begin position="75"/>
        <end position="99"/>
    </location>
</feature>
<name>A0ABS9TWG4_9MICC</name>
<dbReference type="Proteomes" id="UP001202922">
    <property type="component" value="Unassembled WGS sequence"/>
</dbReference>
<organism evidence="2 3">
    <name type="scientific">Sinomonas terrae</name>
    <dbReference type="NCBI Taxonomy" id="2908838"/>
    <lineage>
        <taxon>Bacteria</taxon>
        <taxon>Bacillati</taxon>
        <taxon>Actinomycetota</taxon>
        <taxon>Actinomycetes</taxon>
        <taxon>Micrococcales</taxon>
        <taxon>Micrococcaceae</taxon>
        <taxon>Sinomonas</taxon>
    </lineage>
</organism>
<feature type="transmembrane region" description="Helical" evidence="1">
    <location>
        <begin position="192"/>
        <end position="222"/>
    </location>
</feature>
<keyword evidence="1" id="KW-0472">Membrane</keyword>
<feature type="transmembrane region" description="Helical" evidence="1">
    <location>
        <begin position="434"/>
        <end position="455"/>
    </location>
</feature>
<sequence length="506" mass="52642">MVRSVWITDFRLARDFRAFEIVNSFRLPLSLGAFKLLASAGVGVGTLVGGVLWFLTLRVLRDSVFSHDRDLAWQLWSLVVLYVSAVVVGSGLLTSRRLAVVANPHLRLFRDLDLPLSHVALRYGVLPAGLAAAPLPVATALFVAVFGAEDPARTAAYAWLLPGSLCATASACFIAAWCALNPPRRGSATWARAVACAVVGLALGAATAVTLGSGAVISVPALPPFAVPMLTTMAMIATIGFVAATIVCLNAGHYAALLLPSRRKRSGDRQARGLAMAFLQDLAGTPHGTLVSVYYLAVITVCSGLVGASALLPVPSLASLPRTDVLRSVVGAVLLLCSCVLAIAFERIGPTAKIYHARFALESGIPVQRAATSLLGLYVAMALPMGALATLAAWLLTGHVLISPLAVALVGAAAETAGESLVAPLPNTDGSRTFDIAGSVAAYGLMTPCLAALVLDPYLAELLVTLYALALTLGAFICLRYRLSHLTSNSHRSARATIASSRSSAT</sequence>
<evidence type="ECO:0000256" key="1">
    <source>
        <dbReference type="SAM" id="Phobius"/>
    </source>
</evidence>
<dbReference type="EMBL" id="JAKZBV010000001">
    <property type="protein sequence ID" value="MCH6468728.1"/>
    <property type="molecule type" value="Genomic_DNA"/>
</dbReference>
<feature type="transmembrane region" description="Helical" evidence="1">
    <location>
        <begin position="234"/>
        <end position="259"/>
    </location>
</feature>
<evidence type="ECO:0000313" key="3">
    <source>
        <dbReference type="Proteomes" id="UP001202922"/>
    </source>
</evidence>
<protein>
    <recommendedName>
        <fullName evidence="4">ABC-2 type transport system permease protein</fullName>
    </recommendedName>
</protein>
<evidence type="ECO:0000313" key="2">
    <source>
        <dbReference type="EMBL" id="MCH6468728.1"/>
    </source>
</evidence>
<feature type="transmembrane region" description="Helical" evidence="1">
    <location>
        <begin position="157"/>
        <end position="180"/>
    </location>
</feature>
<keyword evidence="1" id="KW-1133">Transmembrane helix</keyword>
<keyword evidence="1" id="KW-0812">Transmembrane</keyword>
<feature type="transmembrane region" description="Helical" evidence="1">
    <location>
        <begin position="36"/>
        <end position="55"/>
    </location>
</feature>
<evidence type="ECO:0008006" key="4">
    <source>
        <dbReference type="Google" id="ProtNLM"/>
    </source>
</evidence>
<accession>A0ABS9TWG4</accession>
<dbReference type="RefSeq" id="WP_241050674.1">
    <property type="nucleotide sequence ID" value="NZ_JAKZBV010000001.1"/>
</dbReference>
<keyword evidence="3" id="KW-1185">Reference proteome</keyword>
<feature type="transmembrane region" description="Helical" evidence="1">
    <location>
        <begin position="325"/>
        <end position="345"/>
    </location>
</feature>